<dbReference type="AlphaFoldDB" id="A0A0F9MKT6"/>
<name>A0A0F9MKT6_9ZZZZ</name>
<keyword evidence="1" id="KW-0812">Transmembrane</keyword>
<proteinExistence type="predicted"/>
<evidence type="ECO:0000256" key="1">
    <source>
        <dbReference type="SAM" id="Phobius"/>
    </source>
</evidence>
<accession>A0A0F9MKT6</accession>
<gene>
    <name evidence="2" type="ORF">LCGC14_1447200</name>
</gene>
<evidence type="ECO:0000313" key="2">
    <source>
        <dbReference type="EMBL" id="KKM69792.1"/>
    </source>
</evidence>
<dbReference type="EMBL" id="LAZR01009929">
    <property type="protein sequence ID" value="KKM69792.1"/>
    <property type="molecule type" value="Genomic_DNA"/>
</dbReference>
<keyword evidence="1" id="KW-1133">Transmembrane helix</keyword>
<sequence>MQTLIPDARRTEPDQRKNSSLASRFFWVTVLILAVATIGLTVVGGMRSTELPSPAAVEFSPTTLERLLSDTANEAKRAVEPDIHELLDAVYGRAYAAIPVYADFHYSVLGEYVELTEAVRGQMSVGLYERLFDGFEQRLTEAASALDQRYVQEYQSNLQNQIADQLSTEGISLPLGDVTDSVLKDAIARVQTTLPLATASAGIVGSGSLKVLSATIAKKLATKVTAKVSAKGLAKGGGVLAGAGGGALLCSWSGPGAALCGIVGGAAAWFLTDAVVVNIDEYFNREDFEAELRAILDEDRAEKNELLAAALEAKAAAMDALVDEIFKMRDLSVDN</sequence>
<keyword evidence="1" id="KW-0472">Membrane</keyword>
<feature type="transmembrane region" description="Helical" evidence="1">
    <location>
        <begin position="25"/>
        <end position="46"/>
    </location>
</feature>
<comment type="caution">
    <text evidence="2">The sequence shown here is derived from an EMBL/GenBank/DDBJ whole genome shotgun (WGS) entry which is preliminary data.</text>
</comment>
<organism evidence="2">
    <name type="scientific">marine sediment metagenome</name>
    <dbReference type="NCBI Taxonomy" id="412755"/>
    <lineage>
        <taxon>unclassified sequences</taxon>
        <taxon>metagenomes</taxon>
        <taxon>ecological metagenomes</taxon>
    </lineage>
</organism>
<protein>
    <submittedName>
        <fullName evidence="2">Uncharacterized protein</fullName>
    </submittedName>
</protein>
<reference evidence="2" key="1">
    <citation type="journal article" date="2015" name="Nature">
        <title>Complex archaea that bridge the gap between prokaryotes and eukaryotes.</title>
        <authorList>
            <person name="Spang A."/>
            <person name="Saw J.H."/>
            <person name="Jorgensen S.L."/>
            <person name="Zaremba-Niedzwiedzka K."/>
            <person name="Martijn J."/>
            <person name="Lind A.E."/>
            <person name="van Eijk R."/>
            <person name="Schleper C."/>
            <person name="Guy L."/>
            <person name="Ettema T.J."/>
        </authorList>
    </citation>
    <scope>NUCLEOTIDE SEQUENCE</scope>
</reference>